<proteinExistence type="predicted"/>
<gene>
    <name evidence="5" type="primary">SIRT4</name>
    <name evidence="5" type="ORF">Ciccas_006098</name>
</gene>
<dbReference type="InterPro" id="IPR003000">
    <property type="entry name" value="Sirtuin"/>
</dbReference>
<dbReference type="GO" id="GO:0016740">
    <property type="term" value="F:transferase activity"/>
    <property type="evidence" value="ECO:0007669"/>
    <property type="project" value="UniProtKB-KW"/>
</dbReference>
<accession>A0ABD2Q6S5</accession>
<sequence length="300" mass="34228">MFVPKGPILRPCDVEKLYKYLTMANGKTTILTGAGISTSSGIPDYRSEEVGLYARFNHKPMFYQQFLKNEEARKRYWARNYCAFERTQEVEPNKGHLLLKKWFDKKLYSSMVTQNVDRLHSKAGFCTSQVIELHGALNDVICLNCGGFEQRKNLQDRLKELNNNLSFHINEHLNKIAPDGDIVLPDYLTTNFRVAPCKHCRIGIIKPDVVFFGDSVKPKTRKEASDAVTNSDILFCIGTSLQAYSAFRLILQAKEQNKLVLILNIGETRAEKYADFRISANINETLLATDALIFEENTFL</sequence>
<keyword evidence="2" id="KW-0520">NAD</keyword>
<dbReference type="EMBL" id="JBJKFK010000787">
    <property type="protein sequence ID" value="KAL3315272.1"/>
    <property type="molecule type" value="Genomic_DNA"/>
</dbReference>
<dbReference type="SUPFAM" id="SSF52467">
    <property type="entry name" value="DHS-like NAD/FAD-binding domain"/>
    <property type="match status" value="1"/>
</dbReference>
<comment type="caution">
    <text evidence="5">The sequence shown here is derived from an EMBL/GenBank/DDBJ whole genome shotgun (WGS) entry which is preliminary data.</text>
</comment>
<evidence type="ECO:0000313" key="6">
    <source>
        <dbReference type="Proteomes" id="UP001626550"/>
    </source>
</evidence>
<evidence type="ECO:0000256" key="3">
    <source>
        <dbReference type="PROSITE-ProRule" id="PRU00236"/>
    </source>
</evidence>
<keyword evidence="1" id="KW-0808">Transferase</keyword>
<dbReference type="Gene3D" id="3.30.1600.10">
    <property type="entry name" value="SIR2/SIRT2 'Small Domain"/>
    <property type="match status" value="1"/>
</dbReference>
<dbReference type="Proteomes" id="UP001626550">
    <property type="component" value="Unassembled WGS sequence"/>
</dbReference>
<dbReference type="InterPro" id="IPR026590">
    <property type="entry name" value="Ssirtuin_cat_dom"/>
</dbReference>
<dbReference type="PANTHER" id="PTHR11085">
    <property type="entry name" value="NAD-DEPENDENT PROTEIN DEACYLASE SIRTUIN-5, MITOCHONDRIAL-RELATED"/>
    <property type="match status" value="1"/>
</dbReference>
<dbReference type="AlphaFoldDB" id="A0ABD2Q6S5"/>
<name>A0ABD2Q6S5_9PLAT</name>
<dbReference type="InterPro" id="IPR026591">
    <property type="entry name" value="Sirtuin_cat_small_dom_sf"/>
</dbReference>
<keyword evidence="6" id="KW-1185">Reference proteome</keyword>
<keyword evidence="3" id="KW-0862">Zinc</keyword>
<feature type="domain" description="Deacetylase sirtuin-type" evidence="4">
    <location>
        <begin position="7"/>
        <end position="289"/>
    </location>
</feature>
<feature type="binding site" evidence="3">
    <location>
        <position position="197"/>
    </location>
    <ligand>
        <name>Zn(2+)</name>
        <dbReference type="ChEBI" id="CHEBI:29105"/>
    </ligand>
</feature>
<organism evidence="5 6">
    <name type="scientific">Cichlidogyrus casuarinus</name>
    <dbReference type="NCBI Taxonomy" id="1844966"/>
    <lineage>
        <taxon>Eukaryota</taxon>
        <taxon>Metazoa</taxon>
        <taxon>Spiralia</taxon>
        <taxon>Lophotrochozoa</taxon>
        <taxon>Platyhelminthes</taxon>
        <taxon>Monogenea</taxon>
        <taxon>Monopisthocotylea</taxon>
        <taxon>Dactylogyridea</taxon>
        <taxon>Ancyrocephalidae</taxon>
        <taxon>Cichlidogyrus</taxon>
    </lineage>
</organism>
<evidence type="ECO:0000313" key="5">
    <source>
        <dbReference type="EMBL" id="KAL3315272.1"/>
    </source>
</evidence>
<evidence type="ECO:0000256" key="1">
    <source>
        <dbReference type="ARBA" id="ARBA00022679"/>
    </source>
</evidence>
<evidence type="ECO:0000259" key="4">
    <source>
        <dbReference type="PROSITE" id="PS50305"/>
    </source>
</evidence>
<dbReference type="InterPro" id="IPR029035">
    <property type="entry name" value="DHS-like_NAD/FAD-binding_dom"/>
</dbReference>
<feature type="binding site" evidence="3">
    <location>
        <position position="200"/>
    </location>
    <ligand>
        <name>Zn(2+)</name>
        <dbReference type="ChEBI" id="CHEBI:29105"/>
    </ligand>
</feature>
<feature type="binding site" evidence="3">
    <location>
        <position position="145"/>
    </location>
    <ligand>
        <name>Zn(2+)</name>
        <dbReference type="ChEBI" id="CHEBI:29105"/>
    </ligand>
</feature>
<dbReference type="Gene3D" id="3.40.50.1220">
    <property type="entry name" value="TPP-binding domain"/>
    <property type="match status" value="1"/>
</dbReference>
<reference evidence="5 6" key="1">
    <citation type="submission" date="2024-11" db="EMBL/GenBank/DDBJ databases">
        <title>Adaptive evolution of stress response genes in parasites aligns with host niche diversity.</title>
        <authorList>
            <person name="Hahn C."/>
            <person name="Resl P."/>
        </authorList>
    </citation>
    <scope>NUCLEOTIDE SEQUENCE [LARGE SCALE GENOMIC DNA]</scope>
    <source>
        <strain evidence="5">EGGRZ-B1_66</strain>
        <tissue evidence="5">Body</tissue>
    </source>
</reference>
<dbReference type="PROSITE" id="PS50305">
    <property type="entry name" value="SIRTUIN"/>
    <property type="match status" value="1"/>
</dbReference>
<feature type="binding site" evidence="3">
    <location>
        <position position="142"/>
    </location>
    <ligand>
        <name>Zn(2+)</name>
        <dbReference type="ChEBI" id="CHEBI:29105"/>
    </ligand>
</feature>
<dbReference type="GO" id="GO:0046872">
    <property type="term" value="F:metal ion binding"/>
    <property type="evidence" value="ECO:0007669"/>
    <property type="project" value="UniProtKB-KW"/>
</dbReference>
<protein>
    <submittedName>
        <fullName evidence="5">NAD-dependent protein lipoamidase sirtuin-4</fullName>
    </submittedName>
</protein>
<dbReference type="PANTHER" id="PTHR11085:SF10">
    <property type="entry name" value="NAD-DEPENDENT PROTEIN DEACYLASE SIRTUIN-5, MITOCHONDRIAL-RELATED"/>
    <property type="match status" value="1"/>
</dbReference>
<evidence type="ECO:0000256" key="2">
    <source>
        <dbReference type="ARBA" id="ARBA00023027"/>
    </source>
</evidence>
<keyword evidence="3" id="KW-0479">Metal-binding</keyword>
<dbReference type="InterPro" id="IPR050134">
    <property type="entry name" value="NAD-dep_sirtuin_deacylases"/>
</dbReference>
<dbReference type="Pfam" id="PF02146">
    <property type="entry name" value="SIR2"/>
    <property type="match status" value="1"/>
</dbReference>
<feature type="active site" description="Proton acceptor" evidence="3">
    <location>
        <position position="134"/>
    </location>
</feature>